<keyword evidence="5 7" id="KW-0472">Membrane</keyword>
<name>A0A927CBB8_9BACL</name>
<comment type="caution">
    <text evidence="8">The sequence shown here is derived from an EMBL/GenBank/DDBJ whole genome shotgun (WGS) entry which is preliminary data.</text>
</comment>
<proteinExistence type="inferred from homology"/>
<evidence type="ECO:0000256" key="1">
    <source>
        <dbReference type="ARBA" id="ARBA00004651"/>
    </source>
</evidence>
<feature type="transmembrane region" description="Helical" evidence="7">
    <location>
        <begin position="74"/>
        <end position="94"/>
    </location>
</feature>
<evidence type="ECO:0000256" key="6">
    <source>
        <dbReference type="RuleBase" id="RU003942"/>
    </source>
</evidence>
<evidence type="ECO:0000256" key="4">
    <source>
        <dbReference type="ARBA" id="ARBA00022989"/>
    </source>
</evidence>
<evidence type="ECO:0000256" key="7">
    <source>
        <dbReference type="SAM" id="Phobius"/>
    </source>
</evidence>
<comment type="similarity">
    <text evidence="6">Belongs to the drug/metabolite transporter (DMT) superfamily. Small multidrug resistance (SMR) (TC 2.A.7.1) family.</text>
</comment>
<evidence type="ECO:0000256" key="5">
    <source>
        <dbReference type="ARBA" id="ARBA00023136"/>
    </source>
</evidence>
<dbReference type="Pfam" id="PF00893">
    <property type="entry name" value="Multi_Drug_Res"/>
    <property type="match status" value="1"/>
</dbReference>
<protein>
    <submittedName>
        <fullName evidence="8">EamA family transporter</fullName>
    </submittedName>
</protein>
<gene>
    <name evidence="8" type="ORF">IDH45_20120</name>
</gene>
<evidence type="ECO:0000313" key="9">
    <source>
        <dbReference type="Proteomes" id="UP000639396"/>
    </source>
</evidence>
<accession>A0A927CBB8</accession>
<dbReference type="Proteomes" id="UP000639396">
    <property type="component" value="Unassembled WGS sequence"/>
</dbReference>
<reference evidence="8" key="1">
    <citation type="submission" date="2020-09" db="EMBL/GenBank/DDBJ databases">
        <title>A novel bacterium of genus Paenibacillus, isolated from South China Sea.</title>
        <authorList>
            <person name="Huang H."/>
            <person name="Mo K."/>
            <person name="Hu Y."/>
        </authorList>
    </citation>
    <scope>NUCLEOTIDE SEQUENCE</scope>
    <source>
        <strain evidence="8">IB182363</strain>
    </source>
</reference>
<dbReference type="PANTHER" id="PTHR30561:SF9">
    <property type="entry name" value="4-AMINO-4-DEOXY-L-ARABINOSE-PHOSPHOUNDECAPRENOL FLIPPASE SUBUNIT ARNF-RELATED"/>
    <property type="match status" value="1"/>
</dbReference>
<keyword evidence="3 6" id="KW-0812">Transmembrane</keyword>
<keyword evidence="2" id="KW-1003">Cell membrane</keyword>
<dbReference type="InterPro" id="IPR037185">
    <property type="entry name" value="EmrE-like"/>
</dbReference>
<dbReference type="EMBL" id="JACXJA010000028">
    <property type="protein sequence ID" value="MBD2864294.1"/>
    <property type="molecule type" value="Genomic_DNA"/>
</dbReference>
<evidence type="ECO:0000256" key="3">
    <source>
        <dbReference type="ARBA" id="ARBA00022692"/>
    </source>
</evidence>
<feature type="transmembrane region" description="Helical" evidence="7">
    <location>
        <begin position="47"/>
        <end position="67"/>
    </location>
</feature>
<evidence type="ECO:0000313" key="8">
    <source>
        <dbReference type="EMBL" id="MBD2864294.1"/>
    </source>
</evidence>
<dbReference type="InterPro" id="IPR045324">
    <property type="entry name" value="Small_multidrug_res"/>
</dbReference>
<dbReference type="Gene3D" id="1.10.3730.20">
    <property type="match status" value="1"/>
</dbReference>
<dbReference type="AlphaFoldDB" id="A0A927CBB8"/>
<organism evidence="8 9">
    <name type="scientific">Paenibacillus oceani</name>
    <dbReference type="NCBI Taxonomy" id="2772510"/>
    <lineage>
        <taxon>Bacteria</taxon>
        <taxon>Bacillati</taxon>
        <taxon>Bacillota</taxon>
        <taxon>Bacilli</taxon>
        <taxon>Bacillales</taxon>
        <taxon>Paenibacillaceae</taxon>
        <taxon>Paenibacillus</taxon>
    </lineage>
</organism>
<comment type="subcellular location">
    <subcellularLocation>
        <location evidence="1 6">Cell membrane</location>
        <topology evidence="1 6">Multi-pass membrane protein</topology>
    </subcellularLocation>
</comment>
<dbReference type="SUPFAM" id="SSF103481">
    <property type="entry name" value="Multidrug resistance efflux transporter EmrE"/>
    <property type="match status" value="1"/>
</dbReference>
<dbReference type="GO" id="GO:0005886">
    <property type="term" value="C:plasma membrane"/>
    <property type="evidence" value="ECO:0007669"/>
    <property type="project" value="UniProtKB-SubCell"/>
</dbReference>
<dbReference type="InterPro" id="IPR000390">
    <property type="entry name" value="Small_drug/metabolite_transptr"/>
</dbReference>
<dbReference type="GO" id="GO:0022857">
    <property type="term" value="F:transmembrane transporter activity"/>
    <property type="evidence" value="ECO:0007669"/>
    <property type="project" value="InterPro"/>
</dbReference>
<dbReference type="PANTHER" id="PTHR30561">
    <property type="entry name" value="SMR FAMILY PROTON-DEPENDENT DRUG EFFLUX TRANSPORTER SUGE"/>
    <property type="match status" value="1"/>
</dbReference>
<keyword evidence="9" id="KW-1185">Reference proteome</keyword>
<keyword evidence="4 7" id="KW-1133">Transmembrane helix</keyword>
<feature type="transmembrane region" description="Helical" evidence="7">
    <location>
        <begin position="100"/>
        <end position="117"/>
    </location>
</feature>
<evidence type="ECO:0000256" key="2">
    <source>
        <dbReference type="ARBA" id="ARBA00022475"/>
    </source>
</evidence>
<dbReference type="RefSeq" id="WP_190929918.1">
    <property type="nucleotide sequence ID" value="NZ_JACXJA010000028.1"/>
</dbReference>
<sequence length="119" mass="12463">MNVAVLITSVLLGALGQVFLKWGVSPAGDPAGGTGAVPGLLRALSSWPLWAGLAAYGFSMLLWLFALRKFPLSTAYPMVSLGYIVVMAAGAIFFQETVSVQKWVGVGLISCGVLFIARS</sequence>